<evidence type="ECO:0000256" key="2">
    <source>
        <dbReference type="ARBA" id="ARBA00004496"/>
    </source>
</evidence>
<evidence type="ECO:0000256" key="1">
    <source>
        <dbReference type="ARBA" id="ARBA00003041"/>
    </source>
</evidence>
<dbReference type="InterPro" id="IPR018035">
    <property type="entry name" value="Flagellar_FliH/T3SS_HrpE"/>
</dbReference>
<evidence type="ECO:0000256" key="7">
    <source>
        <dbReference type="ARBA" id="ARBA00022795"/>
    </source>
</evidence>
<organism evidence="12 13">
    <name type="scientific">Leptothrix discophora</name>
    <dbReference type="NCBI Taxonomy" id="89"/>
    <lineage>
        <taxon>Bacteria</taxon>
        <taxon>Pseudomonadati</taxon>
        <taxon>Pseudomonadota</taxon>
        <taxon>Betaproteobacteria</taxon>
        <taxon>Burkholderiales</taxon>
        <taxon>Sphaerotilaceae</taxon>
        <taxon>Leptothrix</taxon>
    </lineage>
</organism>
<evidence type="ECO:0000256" key="8">
    <source>
        <dbReference type="ARBA" id="ARBA00022927"/>
    </source>
</evidence>
<keyword evidence="5" id="KW-0813">Transport</keyword>
<accession>A0ABT9G6D8</accession>
<protein>
    <recommendedName>
        <fullName evidence="4">Flagellar assembly protein FliH</fullName>
    </recommendedName>
</protein>
<feature type="compositionally biased region" description="Basic and acidic residues" evidence="10">
    <location>
        <begin position="7"/>
        <end position="22"/>
    </location>
</feature>
<keyword evidence="12" id="KW-0969">Cilium</keyword>
<comment type="subcellular location">
    <subcellularLocation>
        <location evidence="2">Cytoplasm</location>
    </subcellularLocation>
</comment>
<sequence>MTSSSDRFAERLRREAEQRAEMPSRSPAQSPLQGAPGAAHLAARAGVYSRFIPREELNGFAAWKPGSFGDDPSRRPQAAPDPAVLAREAEAAARREAQRQAEAEAQVVADRIEEIRQARDGGYHDGYRDGTVAMDAFRQSFASQTSAQVAAVLQSLQGQLGAMEQTLANQIASIALSLARQVVRSEIAHRPEAIVAVAQEALGSLLMSARHVSLHLHPDDEALVATGCADLIGAREVRLVADAAIERGGCRVESDIGVTDAQVATRWQRACAAMGRELPWADAPGGSTGGARDEAGIDAVFEGLNRSDAVDDPGER</sequence>
<evidence type="ECO:0000313" key="12">
    <source>
        <dbReference type="EMBL" id="MDP4302049.1"/>
    </source>
</evidence>
<dbReference type="Proteomes" id="UP001235760">
    <property type="component" value="Unassembled WGS sequence"/>
</dbReference>
<keyword evidence="6" id="KW-0963">Cytoplasm</keyword>
<keyword evidence="12" id="KW-0282">Flagellum</keyword>
<proteinExistence type="inferred from homology"/>
<reference evidence="12 13" key="1">
    <citation type="submission" date="2023-08" db="EMBL/GenBank/DDBJ databases">
        <authorList>
            <person name="Roldan D.M."/>
            <person name="Menes R.J."/>
        </authorList>
    </citation>
    <scope>NUCLEOTIDE SEQUENCE [LARGE SCALE GENOMIC DNA]</scope>
    <source>
        <strain evidence="12 13">CCM 2812</strain>
    </source>
</reference>
<feature type="region of interest" description="Disordered" evidence="10">
    <location>
        <begin position="1"/>
        <end position="39"/>
    </location>
</feature>
<dbReference type="PRINTS" id="PR01003">
    <property type="entry name" value="FLGFLIH"/>
</dbReference>
<dbReference type="Pfam" id="PF02108">
    <property type="entry name" value="FliH"/>
    <property type="match status" value="1"/>
</dbReference>
<name>A0ABT9G6D8_LEPDI</name>
<evidence type="ECO:0000256" key="5">
    <source>
        <dbReference type="ARBA" id="ARBA00022448"/>
    </source>
</evidence>
<keyword evidence="13" id="KW-1185">Reference proteome</keyword>
<evidence type="ECO:0000256" key="3">
    <source>
        <dbReference type="ARBA" id="ARBA00006602"/>
    </source>
</evidence>
<evidence type="ECO:0000256" key="9">
    <source>
        <dbReference type="ARBA" id="ARBA00023225"/>
    </source>
</evidence>
<dbReference type="InterPro" id="IPR000563">
    <property type="entry name" value="Flag_FliH"/>
</dbReference>
<feature type="region of interest" description="Disordered" evidence="10">
    <location>
        <begin position="61"/>
        <end position="101"/>
    </location>
</feature>
<keyword evidence="7" id="KW-1005">Bacterial flagellum biogenesis</keyword>
<feature type="domain" description="Flagellar assembly protein FliH/Type III secretion system HrpE" evidence="11">
    <location>
        <begin position="145"/>
        <end position="269"/>
    </location>
</feature>
<keyword evidence="9" id="KW-1006">Bacterial flagellum protein export</keyword>
<evidence type="ECO:0000256" key="4">
    <source>
        <dbReference type="ARBA" id="ARBA00016507"/>
    </source>
</evidence>
<evidence type="ECO:0000313" key="13">
    <source>
        <dbReference type="Proteomes" id="UP001235760"/>
    </source>
</evidence>
<keyword evidence="8" id="KW-0653">Protein transport</keyword>
<comment type="function">
    <text evidence="1">Needed for flagellar regrowth and assembly.</text>
</comment>
<dbReference type="InterPro" id="IPR051472">
    <property type="entry name" value="T3SS_Stator/FliH"/>
</dbReference>
<comment type="caution">
    <text evidence="12">The sequence shown here is derived from an EMBL/GenBank/DDBJ whole genome shotgun (WGS) entry which is preliminary data.</text>
</comment>
<dbReference type="PANTHER" id="PTHR34982:SF1">
    <property type="entry name" value="FLAGELLAR ASSEMBLY PROTEIN FLIH"/>
    <property type="match status" value="1"/>
</dbReference>
<dbReference type="EMBL" id="JAUZEE010000008">
    <property type="protein sequence ID" value="MDP4302049.1"/>
    <property type="molecule type" value="Genomic_DNA"/>
</dbReference>
<evidence type="ECO:0000256" key="10">
    <source>
        <dbReference type="SAM" id="MobiDB-lite"/>
    </source>
</evidence>
<comment type="similarity">
    <text evidence="3">Belongs to the FliH family.</text>
</comment>
<evidence type="ECO:0000256" key="6">
    <source>
        <dbReference type="ARBA" id="ARBA00022490"/>
    </source>
</evidence>
<dbReference type="RefSeq" id="WP_305750583.1">
    <property type="nucleotide sequence ID" value="NZ_JAUZEE010000008.1"/>
</dbReference>
<dbReference type="PANTHER" id="PTHR34982">
    <property type="entry name" value="YOP PROTEINS TRANSLOCATION PROTEIN L"/>
    <property type="match status" value="1"/>
</dbReference>
<keyword evidence="12" id="KW-0966">Cell projection</keyword>
<feature type="compositionally biased region" description="Basic and acidic residues" evidence="10">
    <location>
        <begin position="87"/>
        <end position="101"/>
    </location>
</feature>
<gene>
    <name evidence="12" type="ORF">Q8X39_15515</name>
</gene>
<evidence type="ECO:0000259" key="11">
    <source>
        <dbReference type="Pfam" id="PF02108"/>
    </source>
</evidence>